<dbReference type="Proteomes" id="UP000318582">
    <property type="component" value="Unassembled WGS sequence"/>
</dbReference>
<proteinExistence type="inferred from homology"/>
<name>A0A507E5P6_9FUNG</name>
<evidence type="ECO:0000313" key="4">
    <source>
        <dbReference type="EMBL" id="TPX59182.1"/>
    </source>
</evidence>
<dbReference type="GO" id="GO:0034553">
    <property type="term" value="P:mitochondrial respiratory chain complex II assembly"/>
    <property type="evidence" value="ECO:0007669"/>
    <property type="project" value="TreeGrafter"/>
</dbReference>
<keyword evidence="5" id="KW-1185">Reference proteome</keyword>
<dbReference type="Pfam" id="PF07896">
    <property type="entry name" value="DUF1674"/>
    <property type="match status" value="1"/>
</dbReference>
<sequence length="110" mass="12494">MLRTLRPLRTPRLLLSQCYSTAPPPKFTQPGPIPLANKADQKEFEDLVKQAQQPVNSPEQSLHPDVLEKLQPEGEWEGDKNPQTGEIGGPKGKEPTRYGDWERKGRVYDF</sequence>
<protein>
    <recommendedName>
        <fullName evidence="2">Succinate dehydrogenase assembly factor 4, mitochondrial</fullName>
    </recommendedName>
</protein>
<dbReference type="PANTHER" id="PTHR28524">
    <property type="entry name" value="SUCCINATE DEHYDROGENASE ASSEMBLY FACTOR 4, MITOCHONDRIAL"/>
    <property type="match status" value="1"/>
</dbReference>
<organism evidence="4 5">
    <name type="scientific">Powellomyces hirtus</name>
    <dbReference type="NCBI Taxonomy" id="109895"/>
    <lineage>
        <taxon>Eukaryota</taxon>
        <taxon>Fungi</taxon>
        <taxon>Fungi incertae sedis</taxon>
        <taxon>Chytridiomycota</taxon>
        <taxon>Chytridiomycota incertae sedis</taxon>
        <taxon>Chytridiomycetes</taxon>
        <taxon>Spizellomycetales</taxon>
        <taxon>Powellomycetaceae</taxon>
        <taxon>Powellomyces</taxon>
    </lineage>
</organism>
<feature type="compositionally biased region" description="Basic and acidic residues" evidence="3">
    <location>
        <begin position="91"/>
        <end position="110"/>
    </location>
</feature>
<accession>A0A507E5P6</accession>
<evidence type="ECO:0000313" key="5">
    <source>
        <dbReference type="Proteomes" id="UP000318582"/>
    </source>
</evidence>
<reference evidence="4 5" key="1">
    <citation type="journal article" date="2019" name="Sci. Rep.">
        <title>Comparative genomics of chytrid fungi reveal insights into the obligate biotrophic and pathogenic lifestyle of Synchytrium endobioticum.</title>
        <authorList>
            <person name="van de Vossenberg B.T.L.H."/>
            <person name="Warris S."/>
            <person name="Nguyen H.D.T."/>
            <person name="van Gent-Pelzer M.P.E."/>
            <person name="Joly D.L."/>
            <person name="van de Geest H.C."/>
            <person name="Bonants P.J.M."/>
            <person name="Smith D.S."/>
            <person name="Levesque C.A."/>
            <person name="van der Lee T.A.J."/>
        </authorList>
    </citation>
    <scope>NUCLEOTIDE SEQUENCE [LARGE SCALE GENOMIC DNA]</scope>
    <source>
        <strain evidence="4 5">CBS 809.83</strain>
    </source>
</reference>
<comment type="caution">
    <text evidence="4">The sequence shown here is derived from an EMBL/GenBank/DDBJ whole genome shotgun (WGS) entry which is preliminary data.</text>
</comment>
<dbReference type="EMBL" id="QEAQ01000028">
    <property type="protein sequence ID" value="TPX59182.1"/>
    <property type="molecule type" value="Genomic_DNA"/>
</dbReference>
<dbReference type="AlphaFoldDB" id="A0A507E5P6"/>
<dbReference type="STRING" id="109895.A0A507E5P6"/>
<dbReference type="InterPro" id="IPR012875">
    <property type="entry name" value="SDHF4"/>
</dbReference>
<feature type="compositionally biased region" description="Basic and acidic residues" evidence="3">
    <location>
        <begin position="70"/>
        <end position="80"/>
    </location>
</feature>
<feature type="region of interest" description="Disordered" evidence="3">
    <location>
        <begin position="70"/>
        <end position="110"/>
    </location>
</feature>
<comment type="similarity">
    <text evidence="1">Belongs to the SDHAF4 family.</text>
</comment>
<evidence type="ECO:0000256" key="1">
    <source>
        <dbReference type="ARBA" id="ARBA00005701"/>
    </source>
</evidence>
<dbReference type="PANTHER" id="PTHR28524:SF3">
    <property type="entry name" value="SUCCINATE DEHYDROGENASE ASSEMBLY FACTOR 4, MITOCHONDRIAL"/>
    <property type="match status" value="1"/>
</dbReference>
<evidence type="ECO:0000256" key="3">
    <source>
        <dbReference type="SAM" id="MobiDB-lite"/>
    </source>
</evidence>
<evidence type="ECO:0000256" key="2">
    <source>
        <dbReference type="ARBA" id="ARBA00022170"/>
    </source>
</evidence>
<dbReference type="GO" id="GO:0005739">
    <property type="term" value="C:mitochondrion"/>
    <property type="evidence" value="ECO:0007669"/>
    <property type="project" value="TreeGrafter"/>
</dbReference>
<gene>
    <name evidence="4" type="ORF">PhCBS80983_g02641</name>
</gene>